<organism evidence="2 3">
    <name type="scientific">Fictibacillus macauensis ZFHKF-1</name>
    <dbReference type="NCBI Taxonomy" id="1196324"/>
    <lineage>
        <taxon>Bacteria</taxon>
        <taxon>Bacillati</taxon>
        <taxon>Bacillota</taxon>
        <taxon>Bacilli</taxon>
        <taxon>Bacillales</taxon>
        <taxon>Fictibacillaceae</taxon>
        <taxon>Fictibacillus</taxon>
    </lineage>
</organism>
<evidence type="ECO:0000313" key="3">
    <source>
        <dbReference type="Proteomes" id="UP000004080"/>
    </source>
</evidence>
<feature type="non-terminal residue" evidence="2">
    <location>
        <position position="107"/>
    </location>
</feature>
<dbReference type="PANTHER" id="PTHR46889">
    <property type="entry name" value="TRANSPOSASE INSF FOR INSERTION SEQUENCE IS3B-RELATED"/>
    <property type="match status" value="1"/>
</dbReference>
<feature type="domain" description="Integrase catalytic" evidence="1">
    <location>
        <begin position="1"/>
        <end position="107"/>
    </location>
</feature>
<evidence type="ECO:0000259" key="1">
    <source>
        <dbReference type="PROSITE" id="PS50994"/>
    </source>
</evidence>
<dbReference type="InterPro" id="IPR050900">
    <property type="entry name" value="Transposase_IS3/IS150/IS904"/>
</dbReference>
<accession>I8UAB4</accession>
<name>I8UAB4_9BACL</name>
<evidence type="ECO:0000313" key="2">
    <source>
        <dbReference type="EMBL" id="EIT83753.1"/>
    </source>
</evidence>
<dbReference type="RefSeq" id="WP_007203848.1">
    <property type="nucleotide sequence ID" value="NZ_AKKV01000049.1"/>
</dbReference>
<gene>
    <name evidence="2" type="ORF">A374_18910</name>
</gene>
<dbReference type="Pfam" id="PF00665">
    <property type="entry name" value="rve"/>
    <property type="match status" value="1"/>
</dbReference>
<dbReference type="PANTHER" id="PTHR46889:SF4">
    <property type="entry name" value="TRANSPOSASE INSO FOR INSERTION SEQUENCE ELEMENT IS911B-RELATED"/>
    <property type="match status" value="1"/>
</dbReference>
<dbReference type="GO" id="GO:0003676">
    <property type="term" value="F:nucleic acid binding"/>
    <property type="evidence" value="ECO:0007669"/>
    <property type="project" value="InterPro"/>
</dbReference>
<proteinExistence type="predicted"/>
<reference evidence="2 3" key="1">
    <citation type="journal article" date="2012" name="J. Bacteriol.">
        <title>Genome of Bacillus macauensis ZFHKF-1, a Long-Chain-Forming Bacterium.</title>
        <authorList>
            <person name="Cai L."/>
            <person name="Zhang T."/>
        </authorList>
    </citation>
    <scope>NUCLEOTIDE SEQUENCE [LARGE SCALE GENOMIC DNA]</scope>
    <source>
        <strain evidence="2 3">ZFHKF-1</strain>
    </source>
</reference>
<dbReference type="EMBL" id="AKKV01000049">
    <property type="protein sequence ID" value="EIT83753.1"/>
    <property type="molecule type" value="Genomic_DNA"/>
</dbReference>
<dbReference type="Gene3D" id="3.30.420.10">
    <property type="entry name" value="Ribonuclease H-like superfamily/Ribonuclease H"/>
    <property type="match status" value="1"/>
</dbReference>
<dbReference type="GO" id="GO:0015074">
    <property type="term" value="P:DNA integration"/>
    <property type="evidence" value="ECO:0007669"/>
    <property type="project" value="InterPro"/>
</dbReference>
<comment type="caution">
    <text evidence="2">The sequence shown here is derived from an EMBL/GenBank/DDBJ whole genome shotgun (WGS) entry which is preliminary data.</text>
</comment>
<dbReference type="STRING" id="1196324.A374_18910"/>
<dbReference type="InterPro" id="IPR001584">
    <property type="entry name" value="Integrase_cat-core"/>
</dbReference>
<dbReference type="InterPro" id="IPR012337">
    <property type="entry name" value="RNaseH-like_sf"/>
</dbReference>
<dbReference type="InterPro" id="IPR036397">
    <property type="entry name" value="RNaseH_sf"/>
</dbReference>
<dbReference type="eggNOG" id="COG2801">
    <property type="taxonomic scope" value="Bacteria"/>
</dbReference>
<keyword evidence="3" id="KW-1185">Reference proteome</keyword>
<protein>
    <submittedName>
        <fullName evidence="2">Transposase</fullName>
    </submittedName>
</protein>
<dbReference type="PROSITE" id="PS50994">
    <property type="entry name" value="INTEGRASE"/>
    <property type="match status" value="1"/>
</dbReference>
<sequence>MSCVKDATTKELLAYYLSSSLKMDIVYQTLRRLDEALEGNIHPEALLHSDQGMHYTHPEYSRRVKEMGLTQSMSRKGNCWNHAPMESFFGHMKDEIDASSCKTIEEL</sequence>
<dbReference type="Proteomes" id="UP000004080">
    <property type="component" value="Unassembled WGS sequence"/>
</dbReference>
<dbReference type="AlphaFoldDB" id="I8UAB4"/>
<dbReference type="OrthoDB" id="2937224at2"/>
<dbReference type="SUPFAM" id="SSF53098">
    <property type="entry name" value="Ribonuclease H-like"/>
    <property type="match status" value="1"/>
</dbReference>